<dbReference type="CDD" id="cd00403">
    <property type="entry name" value="Ribosomal_L1"/>
    <property type="match status" value="1"/>
</dbReference>
<keyword evidence="3" id="KW-1185">Reference proteome</keyword>
<dbReference type="GO" id="GO:0005840">
    <property type="term" value="C:ribosome"/>
    <property type="evidence" value="ECO:0007669"/>
    <property type="project" value="UniProtKB-KW"/>
</dbReference>
<accession>A0A9P8CCR9</accession>
<feature type="compositionally biased region" description="Basic and acidic residues" evidence="1">
    <location>
        <begin position="322"/>
        <end position="333"/>
    </location>
</feature>
<feature type="compositionally biased region" description="Basic and acidic residues" evidence="1">
    <location>
        <begin position="405"/>
        <end position="420"/>
    </location>
</feature>
<gene>
    <name evidence="2" type="ORF">BJ878DRAFT_518333</name>
</gene>
<keyword evidence="2" id="KW-0687">Ribonucleoprotein</keyword>
<dbReference type="Proteomes" id="UP000887226">
    <property type="component" value="Unassembled WGS sequence"/>
</dbReference>
<proteinExistence type="predicted"/>
<sequence>MSTPLTVKAETGSPYQLSAEQVLIASRALIKTLGEEAAGDAAASAQDLLAADNSSEATPIYLLLTTKTHIVDTKRLKPSKISLPHPLNNSATTSILLITASPQRTYKDLVASPAFPVELGKRIVRVIDIQKLSKKYKTYEAQRQLRESAEIVIADERIITRLPKVLGKTFYGTTKYRPIPVSLAANPERVDGKRVPGASRSADRQKSGTAQGIAKEIQKAVDSTLVHLSPSTNTSIKVGLASWKPEDVAANVAVVVERLIEKFVPKQWRGVRSIHIKGPETVALPVWLASELWADESAVLDEGGVKKAEEANISKKRKNKPLKGEAKRTEEPKKKSKKEKATPEVVEEPAARRGSKRAFAAIDSLVSATDAQKSHERRTKKTKTQESNDDKLDVEIAARKELLKRQKLAAEKKGGDEVPKPSKKARKAKDIST</sequence>
<dbReference type="InterPro" id="IPR028364">
    <property type="entry name" value="Ribosomal_uL1/biogenesis"/>
</dbReference>
<feature type="compositionally biased region" description="Basic and acidic residues" evidence="1">
    <location>
        <begin position="383"/>
        <end position="393"/>
    </location>
</feature>
<feature type="region of interest" description="Disordered" evidence="1">
    <location>
        <begin position="311"/>
        <end position="393"/>
    </location>
</feature>
<dbReference type="Gene3D" id="3.40.50.790">
    <property type="match status" value="1"/>
</dbReference>
<evidence type="ECO:0000256" key="1">
    <source>
        <dbReference type="SAM" id="MobiDB-lite"/>
    </source>
</evidence>
<dbReference type="AlphaFoldDB" id="A0A9P8CCR9"/>
<evidence type="ECO:0000313" key="2">
    <source>
        <dbReference type="EMBL" id="KAG9241905.1"/>
    </source>
</evidence>
<keyword evidence="2" id="KW-0689">Ribosomal protein</keyword>
<evidence type="ECO:0000313" key="3">
    <source>
        <dbReference type="Proteomes" id="UP000887226"/>
    </source>
</evidence>
<dbReference type="Pfam" id="PF00687">
    <property type="entry name" value="Ribosomal_L1"/>
    <property type="match status" value="1"/>
</dbReference>
<protein>
    <submittedName>
        <fullName evidence="2">Ribosomal protein L1p/L10e family-domain-containing protein</fullName>
    </submittedName>
</protein>
<feature type="region of interest" description="Disordered" evidence="1">
    <location>
        <begin position="405"/>
        <end position="433"/>
    </location>
</feature>
<organism evidence="2 3">
    <name type="scientific">Calycina marina</name>
    <dbReference type="NCBI Taxonomy" id="1763456"/>
    <lineage>
        <taxon>Eukaryota</taxon>
        <taxon>Fungi</taxon>
        <taxon>Dikarya</taxon>
        <taxon>Ascomycota</taxon>
        <taxon>Pezizomycotina</taxon>
        <taxon>Leotiomycetes</taxon>
        <taxon>Helotiales</taxon>
        <taxon>Pezizellaceae</taxon>
        <taxon>Calycina</taxon>
    </lineage>
</organism>
<dbReference type="OrthoDB" id="10251727at2759"/>
<dbReference type="InterPro" id="IPR023674">
    <property type="entry name" value="Ribosomal_uL1-like"/>
</dbReference>
<name>A0A9P8CCR9_9HELO</name>
<feature type="region of interest" description="Disordered" evidence="1">
    <location>
        <begin position="190"/>
        <end position="211"/>
    </location>
</feature>
<reference evidence="2" key="1">
    <citation type="journal article" date="2021" name="IMA Fungus">
        <title>Genomic characterization of three marine fungi, including Emericellopsis atlantica sp. nov. with signatures of a generalist lifestyle and marine biomass degradation.</title>
        <authorList>
            <person name="Hagestad O.C."/>
            <person name="Hou L."/>
            <person name="Andersen J.H."/>
            <person name="Hansen E.H."/>
            <person name="Altermark B."/>
            <person name="Li C."/>
            <person name="Kuhnert E."/>
            <person name="Cox R.J."/>
            <person name="Crous P.W."/>
            <person name="Spatafora J.W."/>
            <person name="Lail K."/>
            <person name="Amirebrahimi M."/>
            <person name="Lipzen A."/>
            <person name="Pangilinan J."/>
            <person name="Andreopoulos W."/>
            <person name="Hayes R.D."/>
            <person name="Ng V."/>
            <person name="Grigoriev I.V."/>
            <person name="Jackson S.A."/>
            <person name="Sutton T.D.S."/>
            <person name="Dobson A.D.W."/>
            <person name="Rama T."/>
        </authorList>
    </citation>
    <scope>NUCLEOTIDE SEQUENCE</scope>
    <source>
        <strain evidence="2">TRa3180A</strain>
    </source>
</reference>
<dbReference type="InterPro" id="IPR016095">
    <property type="entry name" value="Ribosomal_uL1_3-a/b-sand"/>
</dbReference>
<dbReference type="SUPFAM" id="SSF56808">
    <property type="entry name" value="Ribosomal protein L1"/>
    <property type="match status" value="1"/>
</dbReference>
<comment type="caution">
    <text evidence="2">The sequence shown here is derived from an EMBL/GenBank/DDBJ whole genome shotgun (WGS) entry which is preliminary data.</text>
</comment>
<dbReference type="EMBL" id="MU254140">
    <property type="protein sequence ID" value="KAG9241905.1"/>
    <property type="molecule type" value="Genomic_DNA"/>
</dbReference>